<comment type="caution">
    <text evidence="1">The sequence shown here is derived from an EMBL/GenBank/DDBJ whole genome shotgun (WGS) entry which is preliminary data.</text>
</comment>
<dbReference type="EMBL" id="QEAM01000341">
    <property type="protein sequence ID" value="TPX41106.1"/>
    <property type="molecule type" value="Genomic_DNA"/>
</dbReference>
<sequence>VDKRQHNLSSARVSCEDGMALVERDCRIESMPAIRFEILGVRICSQRYRFRIALSERVAITQALHNL</sequence>
<dbReference type="AlphaFoldDB" id="A0A507CPN8"/>
<feature type="non-terminal residue" evidence="1">
    <location>
        <position position="1"/>
    </location>
</feature>
<name>A0A507CPN8_9FUNG</name>
<dbReference type="Proteomes" id="UP000320475">
    <property type="component" value="Unassembled WGS sequence"/>
</dbReference>
<protein>
    <submittedName>
        <fullName evidence="1">Uncharacterized protein</fullName>
    </submittedName>
</protein>
<evidence type="ECO:0000313" key="1">
    <source>
        <dbReference type="EMBL" id="TPX41106.1"/>
    </source>
</evidence>
<proteinExistence type="predicted"/>
<evidence type="ECO:0000313" key="2">
    <source>
        <dbReference type="Proteomes" id="UP000320475"/>
    </source>
</evidence>
<accession>A0A507CPN8</accession>
<organism evidence="1 2">
    <name type="scientific">Synchytrium endobioticum</name>
    <dbReference type="NCBI Taxonomy" id="286115"/>
    <lineage>
        <taxon>Eukaryota</taxon>
        <taxon>Fungi</taxon>
        <taxon>Fungi incertae sedis</taxon>
        <taxon>Chytridiomycota</taxon>
        <taxon>Chytridiomycota incertae sedis</taxon>
        <taxon>Chytridiomycetes</taxon>
        <taxon>Synchytriales</taxon>
        <taxon>Synchytriaceae</taxon>
        <taxon>Synchytrium</taxon>
    </lineage>
</organism>
<reference evidence="1 2" key="1">
    <citation type="journal article" date="2019" name="Sci. Rep.">
        <title>Comparative genomics of chytrid fungi reveal insights into the obligate biotrophic and pathogenic lifestyle of Synchytrium endobioticum.</title>
        <authorList>
            <person name="van de Vossenberg B.T.L.H."/>
            <person name="Warris S."/>
            <person name="Nguyen H.D.T."/>
            <person name="van Gent-Pelzer M.P.E."/>
            <person name="Joly D.L."/>
            <person name="van de Geest H.C."/>
            <person name="Bonants P.J.M."/>
            <person name="Smith D.S."/>
            <person name="Levesque C.A."/>
            <person name="van der Lee T.A.J."/>
        </authorList>
    </citation>
    <scope>NUCLEOTIDE SEQUENCE [LARGE SCALE GENOMIC DNA]</scope>
    <source>
        <strain evidence="1 2">LEV6574</strain>
    </source>
</reference>
<gene>
    <name evidence="1" type="ORF">SeLEV6574_g06249</name>
</gene>